<protein>
    <submittedName>
        <fullName evidence="2">Uncharacterized protein</fullName>
    </submittedName>
</protein>
<feature type="transmembrane region" description="Helical" evidence="1">
    <location>
        <begin position="6"/>
        <end position="32"/>
    </location>
</feature>
<dbReference type="AlphaFoldDB" id="A0A0L9TJ67"/>
<accession>A0A0L9TJ67</accession>
<sequence>MEEESLGWCFVVVPIVLYISSSLLHIFSYFSLARARFSSTSSFALRAKFKTANAATLPDRLLVKTLVFLDRDSSISCVVDLMKRQMKRAPQLLSRHCFVIWWNDLCPVYCTAGMSG</sequence>
<dbReference type="Gramene" id="KOM30506">
    <property type="protein sequence ID" value="KOM30506"/>
    <property type="gene ID" value="LR48_Vigan01g006000"/>
</dbReference>
<proteinExistence type="predicted"/>
<evidence type="ECO:0000256" key="1">
    <source>
        <dbReference type="SAM" id="Phobius"/>
    </source>
</evidence>
<dbReference type="Proteomes" id="UP000053144">
    <property type="component" value="Chromosome 1"/>
</dbReference>
<keyword evidence="1" id="KW-1133">Transmembrane helix</keyword>
<name>A0A0L9TJ67_PHAAN</name>
<reference evidence="3" key="1">
    <citation type="journal article" date="2015" name="Proc. Natl. Acad. Sci. U.S.A.">
        <title>Genome sequencing of adzuki bean (Vigna angularis) provides insight into high starch and low fat accumulation and domestication.</title>
        <authorList>
            <person name="Yang K."/>
            <person name="Tian Z."/>
            <person name="Chen C."/>
            <person name="Luo L."/>
            <person name="Zhao B."/>
            <person name="Wang Z."/>
            <person name="Yu L."/>
            <person name="Li Y."/>
            <person name="Sun Y."/>
            <person name="Li W."/>
            <person name="Chen Y."/>
            <person name="Li Y."/>
            <person name="Zhang Y."/>
            <person name="Ai D."/>
            <person name="Zhao J."/>
            <person name="Shang C."/>
            <person name="Ma Y."/>
            <person name="Wu B."/>
            <person name="Wang M."/>
            <person name="Gao L."/>
            <person name="Sun D."/>
            <person name="Zhang P."/>
            <person name="Guo F."/>
            <person name="Wang W."/>
            <person name="Li Y."/>
            <person name="Wang J."/>
            <person name="Varshney R.K."/>
            <person name="Wang J."/>
            <person name="Ling H.Q."/>
            <person name="Wan P."/>
        </authorList>
    </citation>
    <scope>NUCLEOTIDE SEQUENCE</scope>
    <source>
        <strain evidence="3">cv. Jingnong 6</strain>
    </source>
</reference>
<keyword evidence="1" id="KW-0812">Transmembrane</keyword>
<organism evidence="2 3">
    <name type="scientific">Phaseolus angularis</name>
    <name type="common">Azuki bean</name>
    <name type="synonym">Vigna angularis</name>
    <dbReference type="NCBI Taxonomy" id="3914"/>
    <lineage>
        <taxon>Eukaryota</taxon>
        <taxon>Viridiplantae</taxon>
        <taxon>Streptophyta</taxon>
        <taxon>Embryophyta</taxon>
        <taxon>Tracheophyta</taxon>
        <taxon>Spermatophyta</taxon>
        <taxon>Magnoliopsida</taxon>
        <taxon>eudicotyledons</taxon>
        <taxon>Gunneridae</taxon>
        <taxon>Pentapetalae</taxon>
        <taxon>rosids</taxon>
        <taxon>fabids</taxon>
        <taxon>Fabales</taxon>
        <taxon>Fabaceae</taxon>
        <taxon>Papilionoideae</taxon>
        <taxon>50 kb inversion clade</taxon>
        <taxon>NPAAA clade</taxon>
        <taxon>indigoferoid/millettioid clade</taxon>
        <taxon>Phaseoleae</taxon>
        <taxon>Vigna</taxon>
    </lineage>
</organism>
<dbReference type="EMBL" id="CM003371">
    <property type="protein sequence ID" value="KOM30506.1"/>
    <property type="molecule type" value="Genomic_DNA"/>
</dbReference>
<evidence type="ECO:0000313" key="2">
    <source>
        <dbReference type="EMBL" id="KOM30506.1"/>
    </source>
</evidence>
<keyword evidence="1" id="KW-0472">Membrane</keyword>
<gene>
    <name evidence="2" type="ORF">LR48_Vigan01g006000</name>
</gene>
<evidence type="ECO:0000313" key="3">
    <source>
        <dbReference type="Proteomes" id="UP000053144"/>
    </source>
</evidence>